<evidence type="ECO:0000256" key="2">
    <source>
        <dbReference type="ARBA" id="ARBA00022679"/>
    </source>
</evidence>
<accession>A0A7S4EDG8</accession>
<evidence type="ECO:0000313" key="13">
    <source>
        <dbReference type="EMBL" id="CAH0371968.1"/>
    </source>
</evidence>
<evidence type="ECO:0000256" key="3">
    <source>
        <dbReference type="ARBA" id="ARBA00022692"/>
    </source>
</evidence>
<dbReference type="CDD" id="cd16495">
    <property type="entry name" value="RING_CH-C4HC3_MARCH"/>
    <property type="match status" value="1"/>
</dbReference>
<name>A0A7S4EDG8_9STRA</name>
<dbReference type="GO" id="GO:0016567">
    <property type="term" value="P:protein ubiquitination"/>
    <property type="evidence" value="ECO:0007669"/>
    <property type="project" value="TreeGrafter"/>
</dbReference>
<dbReference type="OrthoDB" id="264354at2759"/>
<evidence type="ECO:0000256" key="4">
    <source>
        <dbReference type="ARBA" id="ARBA00022723"/>
    </source>
</evidence>
<keyword evidence="9 10" id="KW-0472">Membrane</keyword>
<dbReference type="EMBL" id="HBIW01024962">
    <property type="protein sequence ID" value="CAE0706094.1"/>
    <property type="molecule type" value="Transcribed_RNA"/>
</dbReference>
<evidence type="ECO:0000313" key="14">
    <source>
        <dbReference type="Proteomes" id="UP000789595"/>
    </source>
</evidence>
<evidence type="ECO:0000256" key="1">
    <source>
        <dbReference type="ARBA" id="ARBA00004141"/>
    </source>
</evidence>
<organism evidence="12">
    <name type="scientific">Pelagomonas calceolata</name>
    <dbReference type="NCBI Taxonomy" id="35677"/>
    <lineage>
        <taxon>Eukaryota</taxon>
        <taxon>Sar</taxon>
        <taxon>Stramenopiles</taxon>
        <taxon>Ochrophyta</taxon>
        <taxon>Pelagophyceae</taxon>
        <taxon>Pelagomonadales</taxon>
        <taxon>Pelagomonadaceae</taxon>
        <taxon>Pelagomonas</taxon>
    </lineage>
</organism>
<dbReference type="Pfam" id="PF12906">
    <property type="entry name" value="RINGv"/>
    <property type="match status" value="1"/>
</dbReference>
<keyword evidence="14" id="KW-1185">Reference proteome</keyword>
<evidence type="ECO:0000256" key="9">
    <source>
        <dbReference type="ARBA" id="ARBA00023136"/>
    </source>
</evidence>
<gene>
    <name evidence="12" type="ORF">PCAL00307_LOCUS21544</name>
    <name evidence="13" type="ORF">PECAL_3P19400</name>
</gene>
<dbReference type="EMBL" id="CAKKNE010000003">
    <property type="protein sequence ID" value="CAH0371968.1"/>
    <property type="molecule type" value="Genomic_DNA"/>
</dbReference>
<dbReference type="InterPro" id="IPR011016">
    <property type="entry name" value="Znf_RING-CH"/>
</dbReference>
<evidence type="ECO:0000256" key="5">
    <source>
        <dbReference type="ARBA" id="ARBA00022771"/>
    </source>
</evidence>
<dbReference type="Gene3D" id="3.30.40.10">
    <property type="entry name" value="Zinc/RING finger domain, C3HC4 (zinc finger)"/>
    <property type="match status" value="1"/>
</dbReference>
<feature type="transmembrane region" description="Helical" evidence="10">
    <location>
        <begin position="313"/>
        <end position="334"/>
    </location>
</feature>
<dbReference type="GO" id="GO:0004842">
    <property type="term" value="F:ubiquitin-protein transferase activity"/>
    <property type="evidence" value="ECO:0007669"/>
    <property type="project" value="TreeGrafter"/>
</dbReference>
<dbReference type="GO" id="GO:0008270">
    <property type="term" value="F:zinc ion binding"/>
    <property type="evidence" value="ECO:0007669"/>
    <property type="project" value="UniProtKB-KW"/>
</dbReference>
<keyword evidence="8 10" id="KW-1133">Transmembrane helix</keyword>
<dbReference type="Proteomes" id="UP000789595">
    <property type="component" value="Unassembled WGS sequence"/>
</dbReference>
<proteinExistence type="predicted"/>
<evidence type="ECO:0000256" key="7">
    <source>
        <dbReference type="ARBA" id="ARBA00022833"/>
    </source>
</evidence>
<evidence type="ECO:0000259" key="11">
    <source>
        <dbReference type="PROSITE" id="PS51292"/>
    </source>
</evidence>
<protein>
    <recommendedName>
        <fullName evidence="11">RING-CH-type domain-containing protein</fullName>
    </recommendedName>
</protein>
<dbReference type="GO" id="GO:0016020">
    <property type="term" value="C:membrane"/>
    <property type="evidence" value="ECO:0007669"/>
    <property type="project" value="UniProtKB-SubCell"/>
</dbReference>
<dbReference type="SUPFAM" id="SSF57850">
    <property type="entry name" value="RING/U-box"/>
    <property type="match status" value="1"/>
</dbReference>
<dbReference type="PANTHER" id="PTHR46065:SF3">
    <property type="entry name" value="FI20425P1"/>
    <property type="match status" value="1"/>
</dbReference>
<dbReference type="SMART" id="SM00744">
    <property type="entry name" value="RINGv"/>
    <property type="match status" value="1"/>
</dbReference>
<keyword evidence="5" id="KW-0863">Zinc-finger</keyword>
<keyword evidence="6" id="KW-0833">Ubl conjugation pathway</keyword>
<evidence type="ECO:0000256" key="6">
    <source>
        <dbReference type="ARBA" id="ARBA00022786"/>
    </source>
</evidence>
<dbReference type="PROSITE" id="PS51292">
    <property type="entry name" value="ZF_RING_CH"/>
    <property type="match status" value="1"/>
</dbReference>
<reference evidence="13" key="2">
    <citation type="submission" date="2021-11" db="EMBL/GenBank/DDBJ databases">
        <authorList>
            <consortium name="Genoscope - CEA"/>
            <person name="William W."/>
        </authorList>
    </citation>
    <scope>NUCLEOTIDE SEQUENCE</scope>
</reference>
<dbReference type="AlphaFoldDB" id="A0A7S4EDG8"/>
<sequence length="367" mass="40059">MADADAPVCRICYEGSDEGILLTPCACTGSIGAIHAHCLSRWLETRPELISRGCDVCKSPWNCVRTPTLREFMRDHDWRSTMERLLRYIVNTPSDDDDEARAAQAAAALTRLALRGAAFFLAVKQGRVALKLFAVGVRCVLVVDSRVDALLLPGPVADYLALLFPGLPCLQSAVTLGQAQPPPSFLRRIVARVSLKTAPVVAEQPNLGTDLMVGLLMLALDARYLKNRVTALRRHEPLRSMVPRALALIVAEPGGICEDIGIIVDHLVTSPLLVLHWLCVFPSYVYALRLLLARCGVLAADARTLDLESGEGVAWHVALLAGAACAGTLVTSLVRGLLGEQRRWAAHYVLRDLQGARPRRRRPGRFD</sequence>
<evidence type="ECO:0000313" key="12">
    <source>
        <dbReference type="EMBL" id="CAE0706094.1"/>
    </source>
</evidence>
<evidence type="ECO:0000256" key="8">
    <source>
        <dbReference type="ARBA" id="ARBA00022989"/>
    </source>
</evidence>
<keyword evidence="2" id="KW-0808">Transferase</keyword>
<comment type="subcellular location">
    <subcellularLocation>
        <location evidence="1">Membrane</location>
        <topology evidence="1">Multi-pass membrane protein</topology>
    </subcellularLocation>
</comment>
<dbReference type="InterPro" id="IPR013083">
    <property type="entry name" value="Znf_RING/FYVE/PHD"/>
</dbReference>
<evidence type="ECO:0000256" key="10">
    <source>
        <dbReference type="SAM" id="Phobius"/>
    </source>
</evidence>
<keyword evidence="7" id="KW-0862">Zinc</keyword>
<reference evidence="12" key="1">
    <citation type="submission" date="2021-01" db="EMBL/GenBank/DDBJ databases">
        <authorList>
            <person name="Corre E."/>
            <person name="Pelletier E."/>
            <person name="Niang G."/>
            <person name="Scheremetjew M."/>
            <person name="Finn R."/>
            <person name="Kale V."/>
            <person name="Holt S."/>
            <person name="Cochrane G."/>
            <person name="Meng A."/>
            <person name="Brown T."/>
            <person name="Cohen L."/>
        </authorList>
    </citation>
    <scope>NUCLEOTIDE SEQUENCE</scope>
    <source>
        <strain evidence="12">CCMP1756</strain>
    </source>
</reference>
<dbReference type="PANTHER" id="PTHR46065">
    <property type="entry name" value="E3 UBIQUITIN-PROTEIN LIGASE MARCH 2/3 FAMILY MEMBER"/>
    <property type="match status" value="1"/>
</dbReference>
<keyword evidence="3 10" id="KW-0812">Transmembrane</keyword>
<keyword evidence="4" id="KW-0479">Metal-binding</keyword>
<feature type="domain" description="RING-CH-type" evidence="11">
    <location>
        <begin position="1"/>
        <end position="64"/>
    </location>
</feature>